<dbReference type="InterPro" id="IPR011051">
    <property type="entry name" value="RmlC_Cupin_sf"/>
</dbReference>
<dbReference type="Proteomes" id="UP001211907">
    <property type="component" value="Unassembled WGS sequence"/>
</dbReference>
<proteinExistence type="predicted"/>
<sequence>MYWGENVPHYTSPDTKTRVTMWCGTLYGISALPTTKDSWAFDPLNDVNIWHITLSSTAKFTLPPSAPGSNRSLYFIEGPVIIIDDQKLANKSVVEFANAWAGETVLENPSPDTAVEVLILQGKPIGEPVVSHGPFVMNTREEIVQAFSDYRRIQFGGWPWAEDAFSEMIELQNEIDAP</sequence>
<dbReference type="InterPro" id="IPR014710">
    <property type="entry name" value="RmlC-like_jellyroll"/>
</dbReference>
<dbReference type="InterPro" id="IPR008778">
    <property type="entry name" value="Pirin_C_dom"/>
</dbReference>
<evidence type="ECO:0000259" key="1">
    <source>
        <dbReference type="Pfam" id="PF05726"/>
    </source>
</evidence>
<comment type="caution">
    <text evidence="2">The sequence shown here is derived from an EMBL/GenBank/DDBJ whole genome shotgun (WGS) entry which is preliminary data.</text>
</comment>
<evidence type="ECO:0000313" key="3">
    <source>
        <dbReference type="Proteomes" id="UP001211907"/>
    </source>
</evidence>
<dbReference type="InterPro" id="IPR012093">
    <property type="entry name" value="Pirin"/>
</dbReference>
<dbReference type="SUPFAM" id="SSF51182">
    <property type="entry name" value="RmlC-like cupins"/>
    <property type="match status" value="1"/>
</dbReference>
<organism evidence="2 3">
    <name type="scientific">Physocladia obscura</name>
    <dbReference type="NCBI Taxonomy" id="109957"/>
    <lineage>
        <taxon>Eukaryota</taxon>
        <taxon>Fungi</taxon>
        <taxon>Fungi incertae sedis</taxon>
        <taxon>Chytridiomycota</taxon>
        <taxon>Chytridiomycota incertae sedis</taxon>
        <taxon>Chytridiomycetes</taxon>
        <taxon>Chytridiales</taxon>
        <taxon>Chytriomycetaceae</taxon>
        <taxon>Physocladia</taxon>
    </lineage>
</organism>
<accession>A0AAD5XDI8</accession>
<dbReference type="Gene3D" id="2.60.120.10">
    <property type="entry name" value="Jelly Rolls"/>
    <property type="match status" value="2"/>
</dbReference>
<gene>
    <name evidence="2" type="ORF">HK100_002899</name>
</gene>
<reference evidence="2" key="1">
    <citation type="submission" date="2020-05" db="EMBL/GenBank/DDBJ databases">
        <title>Phylogenomic resolution of chytrid fungi.</title>
        <authorList>
            <person name="Stajich J.E."/>
            <person name="Amses K."/>
            <person name="Simmons R."/>
            <person name="Seto K."/>
            <person name="Myers J."/>
            <person name="Bonds A."/>
            <person name="Quandt C.A."/>
            <person name="Barry K."/>
            <person name="Liu P."/>
            <person name="Grigoriev I."/>
            <person name="Longcore J.E."/>
            <person name="James T.Y."/>
        </authorList>
    </citation>
    <scope>NUCLEOTIDE SEQUENCE</scope>
    <source>
        <strain evidence="2">JEL0513</strain>
    </source>
</reference>
<dbReference type="EMBL" id="JADGJH010001692">
    <property type="protein sequence ID" value="KAJ3110806.1"/>
    <property type="molecule type" value="Genomic_DNA"/>
</dbReference>
<protein>
    <recommendedName>
        <fullName evidence="1">Pirin C-terminal domain-containing protein</fullName>
    </recommendedName>
</protein>
<dbReference type="PIRSF" id="PIRSF006232">
    <property type="entry name" value="Pirin"/>
    <property type="match status" value="1"/>
</dbReference>
<feature type="domain" description="Pirin C-terminal" evidence="1">
    <location>
        <begin position="50"/>
        <end position="156"/>
    </location>
</feature>
<keyword evidence="3" id="KW-1185">Reference proteome</keyword>
<dbReference type="AlphaFoldDB" id="A0AAD5XDI8"/>
<dbReference type="PANTHER" id="PTHR13903:SF8">
    <property type="entry name" value="PIRIN"/>
    <property type="match status" value="1"/>
</dbReference>
<dbReference type="PANTHER" id="PTHR13903">
    <property type="entry name" value="PIRIN-RELATED"/>
    <property type="match status" value="1"/>
</dbReference>
<evidence type="ECO:0000313" key="2">
    <source>
        <dbReference type="EMBL" id="KAJ3110806.1"/>
    </source>
</evidence>
<dbReference type="Pfam" id="PF05726">
    <property type="entry name" value="Pirin_C"/>
    <property type="match status" value="1"/>
</dbReference>
<name>A0AAD5XDI8_9FUNG</name>